<name>A0A6A5WLM4_9PLEO</name>
<keyword evidence="3" id="KW-1185">Reference proteome</keyword>
<gene>
    <name evidence="2" type="ORF">P154DRAFT_130744</name>
</gene>
<feature type="compositionally biased region" description="Basic residues" evidence="1">
    <location>
        <begin position="14"/>
        <end position="31"/>
    </location>
</feature>
<sequence length="729" mass="80896">MKNAVPNAMTATGSKRKRPQTPQKVTKRRDNRKQTDTTPAGTFLCFTVSGQDVDLHRRSAFTNERKKEVKGIRDKKACLRCRMLKRACSGDDPCKTCVAAAKAAAGSRALMWMECIRPSFGAMNIFDTGNQAPDQARIDLILEDLLDDDVALDFHIPFALNVEAASAHLASWLDNESAPSTFSVVGIFSCSSNTNLLENALDPNLGKDLRLFVHLTTYLYTTEAQGGYHSYTDDEIQYVRDSVGNRLLSKLDRLLGPSALEASADKLGKLKSLFLLILGTTVGMRYTCPDLIDGTQSQRPTGETKEEALLRLLCHYLIYIGKATSLLEAAVDEKSLVGKWKSQWNKPAAFTWNTTKGLEMQYRIEPPTDWIVSSGENESMSSIDLDLDDLDEAEEFTVNKDLEKCLGCDKFGPCAFGFCQMCASGSGSESWDEWLTTELDVMPGMSRLQPTRLVSMVCDAPGPKEPYTCVHMDRLQQPHLEGSHPPTCEPDRPNTKGLSTYGGDPAPGGDFTSDFTSFDSGIYMNESQQLTGAAELDTGTLSNQASQQQIASDYSPLMPIEELDACSFETDLPYFNDSFIDQQQGWSPEPNATSSSATEIPNTDHGDVRKQRKRKRAVVPSDPLGHEENIWSRISFTGPSTFSMDALCTEIRRYNPQSDDSCNERSQLRCSDAITGKQTERDAHIWQDFYAAIQQEQNALGIEPENAQVERLSVLAQNERVQKLERLLI</sequence>
<dbReference type="OrthoDB" id="5426982at2759"/>
<accession>A0A6A5WLM4</accession>
<proteinExistence type="predicted"/>
<evidence type="ECO:0008006" key="4">
    <source>
        <dbReference type="Google" id="ProtNLM"/>
    </source>
</evidence>
<feature type="compositionally biased region" description="Polar residues" evidence="1">
    <location>
        <begin position="580"/>
        <end position="601"/>
    </location>
</feature>
<protein>
    <recommendedName>
        <fullName evidence="4">Zn(2)-C6 fungal-type domain-containing protein</fullName>
    </recommendedName>
</protein>
<reference evidence="2" key="1">
    <citation type="journal article" date="2020" name="Stud. Mycol.">
        <title>101 Dothideomycetes genomes: a test case for predicting lifestyles and emergence of pathogens.</title>
        <authorList>
            <person name="Haridas S."/>
            <person name="Albert R."/>
            <person name="Binder M."/>
            <person name="Bloem J."/>
            <person name="Labutti K."/>
            <person name="Salamov A."/>
            <person name="Andreopoulos B."/>
            <person name="Baker S."/>
            <person name="Barry K."/>
            <person name="Bills G."/>
            <person name="Bluhm B."/>
            <person name="Cannon C."/>
            <person name="Castanera R."/>
            <person name="Culley D."/>
            <person name="Daum C."/>
            <person name="Ezra D."/>
            <person name="Gonzalez J."/>
            <person name="Henrissat B."/>
            <person name="Kuo A."/>
            <person name="Liang C."/>
            <person name="Lipzen A."/>
            <person name="Lutzoni F."/>
            <person name="Magnuson J."/>
            <person name="Mondo S."/>
            <person name="Nolan M."/>
            <person name="Ohm R."/>
            <person name="Pangilinan J."/>
            <person name="Park H.-J."/>
            <person name="Ramirez L."/>
            <person name="Alfaro M."/>
            <person name="Sun H."/>
            <person name="Tritt A."/>
            <person name="Yoshinaga Y."/>
            <person name="Zwiers L.-H."/>
            <person name="Turgeon B."/>
            <person name="Goodwin S."/>
            <person name="Spatafora J."/>
            <person name="Crous P."/>
            <person name="Grigoriev I."/>
        </authorList>
    </citation>
    <scope>NUCLEOTIDE SEQUENCE</scope>
    <source>
        <strain evidence="2">CBS 123094</strain>
    </source>
</reference>
<feature type="region of interest" description="Disordered" evidence="1">
    <location>
        <begin position="580"/>
        <end position="621"/>
    </location>
</feature>
<dbReference type="PANTHER" id="PTHR35392">
    <property type="entry name" value="ZN(II)2CYS6 TRANSCRIPTION FACTOR (EUROFUNG)-RELATED-RELATED"/>
    <property type="match status" value="1"/>
</dbReference>
<dbReference type="InterPro" id="IPR052973">
    <property type="entry name" value="Fungal_sec-metab_reg_TF"/>
</dbReference>
<dbReference type="EMBL" id="ML977576">
    <property type="protein sequence ID" value="KAF2002622.1"/>
    <property type="molecule type" value="Genomic_DNA"/>
</dbReference>
<organism evidence="2 3">
    <name type="scientific">Amniculicola lignicola CBS 123094</name>
    <dbReference type="NCBI Taxonomy" id="1392246"/>
    <lineage>
        <taxon>Eukaryota</taxon>
        <taxon>Fungi</taxon>
        <taxon>Dikarya</taxon>
        <taxon>Ascomycota</taxon>
        <taxon>Pezizomycotina</taxon>
        <taxon>Dothideomycetes</taxon>
        <taxon>Pleosporomycetidae</taxon>
        <taxon>Pleosporales</taxon>
        <taxon>Amniculicolaceae</taxon>
        <taxon>Amniculicola</taxon>
    </lineage>
</organism>
<feature type="region of interest" description="Disordered" evidence="1">
    <location>
        <begin position="1"/>
        <end position="38"/>
    </location>
</feature>
<dbReference type="AlphaFoldDB" id="A0A6A5WLM4"/>
<dbReference type="Proteomes" id="UP000799779">
    <property type="component" value="Unassembled WGS sequence"/>
</dbReference>
<evidence type="ECO:0000313" key="2">
    <source>
        <dbReference type="EMBL" id="KAF2002622.1"/>
    </source>
</evidence>
<dbReference type="PANTHER" id="PTHR35392:SF2">
    <property type="entry name" value="ZN(II)2CYS6 TRANSCRIPTION FACTOR (EUROFUNG)"/>
    <property type="match status" value="1"/>
</dbReference>
<evidence type="ECO:0000313" key="3">
    <source>
        <dbReference type="Proteomes" id="UP000799779"/>
    </source>
</evidence>
<evidence type="ECO:0000256" key="1">
    <source>
        <dbReference type="SAM" id="MobiDB-lite"/>
    </source>
</evidence>